<dbReference type="RefSeq" id="WP_113618935.1">
    <property type="nucleotide sequence ID" value="NZ_QFFJ01000002.1"/>
</dbReference>
<accession>A0A365XWW0</accession>
<dbReference type="EMBL" id="QFFJ01000002">
    <property type="protein sequence ID" value="RBL90184.1"/>
    <property type="molecule type" value="Genomic_DNA"/>
</dbReference>
<evidence type="ECO:0000313" key="1">
    <source>
        <dbReference type="EMBL" id="RBL90184.1"/>
    </source>
</evidence>
<proteinExistence type="predicted"/>
<name>A0A365XWW0_9BACT</name>
<sequence length="208" mass="23671">MERKQEIDELRTCFPVGIRHAQMLLSKTNGDVAAAAALFKEETTAVVLSKTDASPELVQQQLEQHQYDIAKTLAGIEEARFTITERILRKYKNDHETALDKICLAIEEAAQLKRNYWLPLNELKQQLHPHPYCLMVVSEWLSFEGWEGFDVACSFYPAVVAEEITATLQLPLVAAAILKTDEAAFQQHRMQLIPKLYAMVVQQVTQFP</sequence>
<evidence type="ECO:0000313" key="2">
    <source>
        <dbReference type="Proteomes" id="UP000253410"/>
    </source>
</evidence>
<keyword evidence="2" id="KW-1185">Reference proteome</keyword>
<gene>
    <name evidence="1" type="ORF">DF182_27335</name>
</gene>
<reference evidence="1 2" key="1">
    <citation type="submission" date="2018-05" db="EMBL/GenBank/DDBJ databases">
        <title>Chitinophaga sp. K3CV102501T nov., isolated from isolated from a monsoon evergreen broad-leaved forest soil.</title>
        <authorList>
            <person name="Lv Y."/>
        </authorList>
    </citation>
    <scope>NUCLEOTIDE SEQUENCE [LARGE SCALE GENOMIC DNA]</scope>
    <source>
        <strain evidence="1 2">GDMCC 1.1325</strain>
    </source>
</reference>
<dbReference type="Proteomes" id="UP000253410">
    <property type="component" value="Unassembled WGS sequence"/>
</dbReference>
<organism evidence="1 2">
    <name type="scientific">Chitinophaga flava</name>
    <dbReference type="NCBI Taxonomy" id="2259036"/>
    <lineage>
        <taxon>Bacteria</taxon>
        <taxon>Pseudomonadati</taxon>
        <taxon>Bacteroidota</taxon>
        <taxon>Chitinophagia</taxon>
        <taxon>Chitinophagales</taxon>
        <taxon>Chitinophagaceae</taxon>
        <taxon>Chitinophaga</taxon>
    </lineage>
</organism>
<dbReference type="AlphaFoldDB" id="A0A365XWW0"/>
<dbReference type="OrthoDB" id="8703200at2"/>
<protein>
    <submittedName>
        <fullName evidence="1">Uncharacterized protein</fullName>
    </submittedName>
</protein>
<comment type="caution">
    <text evidence="1">The sequence shown here is derived from an EMBL/GenBank/DDBJ whole genome shotgun (WGS) entry which is preliminary data.</text>
</comment>